<evidence type="ECO:0000313" key="1">
    <source>
        <dbReference type="EMBL" id="KIK73598.1"/>
    </source>
</evidence>
<dbReference type="OrthoDB" id="2690488at2759"/>
<accession>A0A0D0CDF3</accession>
<organism evidence="1 2">
    <name type="scientific">Paxillus rubicundulus Ve08.2h10</name>
    <dbReference type="NCBI Taxonomy" id="930991"/>
    <lineage>
        <taxon>Eukaryota</taxon>
        <taxon>Fungi</taxon>
        <taxon>Dikarya</taxon>
        <taxon>Basidiomycota</taxon>
        <taxon>Agaricomycotina</taxon>
        <taxon>Agaricomycetes</taxon>
        <taxon>Agaricomycetidae</taxon>
        <taxon>Boletales</taxon>
        <taxon>Paxilineae</taxon>
        <taxon>Paxillaceae</taxon>
        <taxon>Paxillus</taxon>
    </lineage>
</organism>
<evidence type="ECO:0000313" key="2">
    <source>
        <dbReference type="Proteomes" id="UP000054538"/>
    </source>
</evidence>
<reference evidence="1 2" key="1">
    <citation type="submission" date="2014-04" db="EMBL/GenBank/DDBJ databases">
        <authorList>
            <consortium name="DOE Joint Genome Institute"/>
            <person name="Kuo A."/>
            <person name="Kohler A."/>
            <person name="Jargeat P."/>
            <person name="Nagy L.G."/>
            <person name="Floudas D."/>
            <person name="Copeland A."/>
            <person name="Barry K.W."/>
            <person name="Cichocki N."/>
            <person name="Veneault-Fourrey C."/>
            <person name="LaButti K."/>
            <person name="Lindquist E.A."/>
            <person name="Lipzen A."/>
            <person name="Lundell T."/>
            <person name="Morin E."/>
            <person name="Murat C."/>
            <person name="Sun H."/>
            <person name="Tunlid A."/>
            <person name="Henrissat B."/>
            <person name="Grigoriev I.V."/>
            <person name="Hibbett D.S."/>
            <person name="Martin F."/>
            <person name="Nordberg H.P."/>
            <person name="Cantor M.N."/>
            <person name="Hua S.X."/>
        </authorList>
    </citation>
    <scope>NUCLEOTIDE SEQUENCE [LARGE SCALE GENOMIC DNA]</scope>
    <source>
        <strain evidence="1 2">Ve08.2h10</strain>
    </source>
</reference>
<dbReference type="STRING" id="930991.A0A0D0CDF3"/>
<dbReference type="AlphaFoldDB" id="A0A0D0CDF3"/>
<dbReference type="Proteomes" id="UP000054538">
    <property type="component" value="Unassembled WGS sequence"/>
</dbReference>
<sequence>MFLKTLIRQIKIAVQNRSQDPAKWDVIWKITRQLNVKGMIGDETDYILGTKKVVRCIELPWISLVISNLFKSIKSYQSTFQEENMQEKVGNTSLECHWEAGRKWFQGLSPGARSMLSMSKDIQVPSLELYGGAH</sequence>
<dbReference type="InParanoid" id="A0A0D0CDF3"/>
<protein>
    <submittedName>
        <fullName evidence="1">Uncharacterized protein</fullName>
    </submittedName>
</protein>
<reference evidence="2" key="2">
    <citation type="submission" date="2015-01" db="EMBL/GenBank/DDBJ databases">
        <title>Evolutionary Origins and Diversification of the Mycorrhizal Mutualists.</title>
        <authorList>
            <consortium name="DOE Joint Genome Institute"/>
            <consortium name="Mycorrhizal Genomics Consortium"/>
            <person name="Kohler A."/>
            <person name="Kuo A."/>
            <person name="Nagy L.G."/>
            <person name="Floudas D."/>
            <person name="Copeland A."/>
            <person name="Barry K.W."/>
            <person name="Cichocki N."/>
            <person name="Veneault-Fourrey C."/>
            <person name="LaButti K."/>
            <person name="Lindquist E.A."/>
            <person name="Lipzen A."/>
            <person name="Lundell T."/>
            <person name="Morin E."/>
            <person name="Murat C."/>
            <person name="Riley R."/>
            <person name="Ohm R."/>
            <person name="Sun H."/>
            <person name="Tunlid A."/>
            <person name="Henrissat B."/>
            <person name="Grigoriev I.V."/>
            <person name="Hibbett D.S."/>
            <person name="Martin F."/>
        </authorList>
    </citation>
    <scope>NUCLEOTIDE SEQUENCE [LARGE SCALE GENOMIC DNA]</scope>
    <source>
        <strain evidence="2">Ve08.2h10</strain>
    </source>
</reference>
<name>A0A0D0CDF3_9AGAM</name>
<gene>
    <name evidence="1" type="ORF">PAXRUDRAFT_20685</name>
</gene>
<dbReference type="EMBL" id="KN829590">
    <property type="protein sequence ID" value="KIK73598.1"/>
    <property type="molecule type" value="Genomic_DNA"/>
</dbReference>
<proteinExistence type="predicted"/>
<keyword evidence="2" id="KW-1185">Reference proteome</keyword>
<dbReference type="HOGENOM" id="CLU_114211_0_0_1"/>